<keyword evidence="2 5" id="KW-0812">Transmembrane</keyword>
<evidence type="ECO:0000256" key="1">
    <source>
        <dbReference type="ARBA" id="ARBA00004141"/>
    </source>
</evidence>
<evidence type="ECO:0000256" key="3">
    <source>
        <dbReference type="ARBA" id="ARBA00022989"/>
    </source>
</evidence>
<feature type="transmembrane region" description="Helical" evidence="5">
    <location>
        <begin position="206"/>
        <end position="227"/>
    </location>
</feature>
<dbReference type="PANTHER" id="PTHR16201">
    <property type="entry name" value="SEVEN TRANSMEMBRANE PROTEIN 1-RELATED"/>
    <property type="match status" value="1"/>
</dbReference>
<name>A0A146KLK6_9EUKA</name>
<gene>
    <name evidence="6" type="ORF">TPC1_10264</name>
</gene>
<evidence type="ECO:0000313" key="6">
    <source>
        <dbReference type="EMBL" id="JAP96415.1"/>
    </source>
</evidence>
<evidence type="ECO:0000256" key="5">
    <source>
        <dbReference type="SAM" id="Phobius"/>
    </source>
</evidence>
<evidence type="ECO:0000256" key="4">
    <source>
        <dbReference type="ARBA" id="ARBA00023136"/>
    </source>
</evidence>
<feature type="transmembrane region" description="Helical" evidence="5">
    <location>
        <begin position="63"/>
        <end position="83"/>
    </location>
</feature>
<keyword evidence="4 5" id="KW-0472">Membrane</keyword>
<dbReference type="EMBL" id="GDID01000191">
    <property type="protein sequence ID" value="JAP96415.1"/>
    <property type="molecule type" value="Transcribed_RNA"/>
</dbReference>
<dbReference type="GO" id="GO:0016020">
    <property type="term" value="C:membrane"/>
    <property type="evidence" value="ECO:0007669"/>
    <property type="project" value="UniProtKB-SubCell"/>
</dbReference>
<protein>
    <submittedName>
        <fullName evidence="6">PQ-loop motif-containing protein</fullName>
    </submittedName>
</protein>
<keyword evidence="3 5" id="KW-1133">Transmembrane helix</keyword>
<comment type="subcellular location">
    <subcellularLocation>
        <location evidence="1">Membrane</location>
        <topology evidence="1">Multi-pass membrane protein</topology>
    </subcellularLocation>
</comment>
<dbReference type="Pfam" id="PF04193">
    <property type="entry name" value="PQ-loop"/>
    <property type="match status" value="2"/>
</dbReference>
<dbReference type="Gene3D" id="1.20.1280.290">
    <property type="match status" value="2"/>
</dbReference>
<reference evidence="6" key="1">
    <citation type="submission" date="2015-07" db="EMBL/GenBank/DDBJ databases">
        <title>Adaptation to a free-living lifestyle via gene acquisitions in the diplomonad Trepomonas sp. PC1.</title>
        <authorList>
            <person name="Xu F."/>
            <person name="Jerlstrom-Hultqvist J."/>
            <person name="Kolisko M."/>
            <person name="Simpson A.G.B."/>
            <person name="Roger A.J."/>
            <person name="Svard S.G."/>
            <person name="Andersson J.O."/>
        </authorList>
    </citation>
    <scope>NUCLEOTIDE SEQUENCE</scope>
    <source>
        <strain evidence="6">PC1</strain>
    </source>
</reference>
<feature type="transmembrane region" description="Helical" evidence="5">
    <location>
        <begin position="89"/>
        <end position="109"/>
    </location>
</feature>
<dbReference type="AlphaFoldDB" id="A0A146KLK6"/>
<feature type="transmembrane region" description="Helical" evidence="5">
    <location>
        <begin position="129"/>
        <end position="146"/>
    </location>
</feature>
<organism evidence="6">
    <name type="scientific">Trepomonas sp. PC1</name>
    <dbReference type="NCBI Taxonomy" id="1076344"/>
    <lineage>
        <taxon>Eukaryota</taxon>
        <taxon>Metamonada</taxon>
        <taxon>Diplomonadida</taxon>
        <taxon>Hexamitidae</taxon>
        <taxon>Hexamitinae</taxon>
        <taxon>Trepomonas</taxon>
    </lineage>
</organism>
<dbReference type="InterPro" id="IPR006603">
    <property type="entry name" value="PQ-loop_rpt"/>
</dbReference>
<dbReference type="InterPro" id="IPR051415">
    <property type="entry name" value="LAAT-1"/>
</dbReference>
<feature type="transmembrane region" description="Helical" evidence="5">
    <location>
        <begin position="173"/>
        <end position="194"/>
    </location>
</feature>
<feature type="non-terminal residue" evidence="6">
    <location>
        <position position="280"/>
    </location>
</feature>
<feature type="transmembrane region" description="Helical" evidence="5">
    <location>
        <begin position="25"/>
        <end position="43"/>
    </location>
</feature>
<feature type="transmembrane region" description="Helical" evidence="5">
    <location>
        <begin position="239"/>
        <end position="261"/>
    </location>
</feature>
<accession>A0A146KLK6</accession>
<proteinExistence type="predicted"/>
<evidence type="ECO:0000256" key="2">
    <source>
        <dbReference type="ARBA" id="ARBA00022692"/>
    </source>
</evidence>
<sequence>MPCKCQGDFSMFIASVFEQCVTSSYSMSAFIFGWISIGFNCFAQFPQIRLQFIRQTTQGLPTLAIILYFTVDITILTSLFLLYAMTTQIITQAIFALQDVVLITQLLMFRKKRPNKKHTNYSCNEIFNYIFVIALIIEGVVIFGVQESRLMSISTSSYNDCMERIQNDQTKKIIGMVLSYAAGIFLFCSFFVQIKNNHKLKSTKNLSVGCYLCFSIGGLAYLISTVLDILQNDNFSQQVSFLVIYSIPTIMCFIILSQFCFYKAVPLQRGMVIYHDTYTP</sequence>